<comment type="function">
    <text evidence="10">Part of the binding-protein-dependent transport system for phosphate; probably responsible for the translocation of the substrate across the membrane.</text>
</comment>
<gene>
    <name evidence="12" type="ordered locus">Tmar_1648</name>
</gene>
<evidence type="ECO:0000256" key="1">
    <source>
        <dbReference type="ARBA" id="ARBA00004651"/>
    </source>
</evidence>
<evidence type="ECO:0000256" key="4">
    <source>
        <dbReference type="ARBA" id="ARBA00022475"/>
    </source>
</evidence>
<keyword evidence="7 9" id="KW-1133">Transmembrane helix</keyword>
<evidence type="ECO:0000259" key="11">
    <source>
        <dbReference type="PROSITE" id="PS50928"/>
    </source>
</evidence>
<evidence type="ECO:0000256" key="6">
    <source>
        <dbReference type="ARBA" id="ARBA00022692"/>
    </source>
</evidence>
<evidence type="ECO:0000256" key="8">
    <source>
        <dbReference type="ARBA" id="ARBA00023136"/>
    </source>
</evidence>
<keyword evidence="6 9" id="KW-0812">Transmembrane</keyword>
<keyword evidence="5 10" id="KW-0592">Phosphate transport</keyword>
<evidence type="ECO:0000256" key="3">
    <source>
        <dbReference type="ARBA" id="ARBA00022448"/>
    </source>
</evidence>
<dbReference type="GO" id="GO:0005886">
    <property type="term" value="C:plasma membrane"/>
    <property type="evidence" value="ECO:0007669"/>
    <property type="project" value="UniProtKB-SubCell"/>
</dbReference>
<dbReference type="InterPro" id="IPR000515">
    <property type="entry name" value="MetI-like"/>
</dbReference>
<dbReference type="HOGENOM" id="CLU_033621_1_3_9"/>
<keyword evidence="4 10" id="KW-1003">Cell membrane</keyword>
<evidence type="ECO:0000313" key="12">
    <source>
        <dbReference type="EMBL" id="ADU51757.1"/>
    </source>
</evidence>
<dbReference type="InterPro" id="IPR035906">
    <property type="entry name" value="MetI-like_sf"/>
</dbReference>
<dbReference type="Proteomes" id="UP000008915">
    <property type="component" value="Chromosome"/>
</dbReference>
<dbReference type="GO" id="GO:0006817">
    <property type="term" value="P:phosphate ion transport"/>
    <property type="evidence" value="ECO:0007669"/>
    <property type="project" value="UniProtKB-KW"/>
</dbReference>
<evidence type="ECO:0000256" key="2">
    <source>
        <dbReference type="ARBA" id="ARBA00007069"/>
    </source>
</evidence>
<dbReference type="STRING" id="644966.Tmar_1648"/>
<reference evidence="12 13" key="1">
    <citation type="journal article" date="2010" name="Stand. Genomic Sci.">
        <title>Complete genome sequence of Thermaerobacter marianensis type strain (7p75a).</title>
        <authorList>
            <person name="Han C."/>
            <person name="Gu W."/>
            <person name="Zhang X."/>
            <person name="Lapidus A."/>
            <person name="Nolan M."/>
            <person name="Copeland A."/>
            <person name="Lucas S."/>
            <person name="Del Rio T.G."/>
            <person name="Tice H."/>
            <person name="Cheng J.F."/>
            <person name="Tapia R."/>
            <person name="Goodwin L."/>
            <person name="Pitluck S."/>
            <person name="Pagani I."/>
            <person name="Ivanova N."/>
            <person name="Mavromatis K."/>
            <person name="Mikhailova N."/>
            <person name="Pati A."/>
            <person name="Chen A."/>
            <person name="Palaniappan K."/>
            <person name="Land M."/>
            <person name="Hauser L."/>
            <person name="Chang Y.J."/>
            <person name="Jeffries C.D."/>
            <person name="Schneider S."/>
            <person name="Rohde M."/>
            <person name="Goker M."/>
            <person name="Pukall R."/>
            <person name="Woyke T."/>
            <person name="Bristow J."/>
            <person name="Eisen J.A."/>
            <person name="Markowitz V."/>
            <person name="Hugenholtz P."/>
            <person name="Kyrpides N.C."/>
            <person name="Klenk H.P."/>
            <person name="Detter J.C."/>
        </authorList>
    </citation>
    <scope>NUCLEOTIDE SEQUENCE [LARGE SCALE GENOMIC DNA]</scope>
    <source>
        <strain evidence="13">ATCC 700841 / DSM 12885 / JCM 10246 / 7p75a</strain>
    </source>
</reference>
<comment type="subcellular location">
    <subcellularLocation>
        <location evidence="1 9">Cell membrane</location>
        <topology evidence="1 9">Multi-pass membrane protein</topology>
    </subcellularLocation>
</comment>
<feature type="transmembrane region" description="Helical" evidence="9">
    <location>
        <begin position="152"/>
        <end position="177"/>
    </location>
</feature>
<reference evidence="13" key="2">
    <citation type="journal article" date="2010" name="Stand. Genomic Sci.">
        <title>Complete genome sequence of Thermaerobacter marianensis type strain (7p75aT).</title>
        <authorList>
            <person name="Han C."/>
            <person name="Gu W."/>
            <person name="Zhang X."/>
            <person name="Lapidus A."/>
            <person name="Nolan M."/>
            <person name="Copeland A."/>
            <person name="Lucas S."/>
            <person name="Glavina Del Rio T."/>
            <person name="Tice H."/>
            <person name="Cheng J."/>
            <person name="Tapia R."/>
            <person name="Goodwin L."/>
            <person name="Pitluck S."/>
            <person name="Pagani I."/>
            <person name="Ivanova N."/>
            <person name="Mavromatis K."/>
            <person name="Mikhailova N."/>
            <person name="Pati A."/>
            <person name="Chen A."/>
            <person name="Palaniappan K."/>
            <person name="Land M."/>
            <person name="Hauser L."/>
            <person name="Chang Y."/>
            <person name="Jeffries C."/>
            <person name="Schneider S."/>
            <person name="Rohde M."/>
            <person name="Goker M."/>
            <person name="Pukall R."/>
            <person name="Woyke T."/>
            <person name="Bristow J."/>
            <person name="Eisen J."/>
            <person name="Markowitz V."/>
            <person name="Hugenholtz P."/>
            <person name="Kyrpides N."/>
            <person name="Klenk H."/>
            <person name="Detter J."/>
        </authorList>
    </citation>
    <scope>NUCLEOTIDE SEQUENCE [LARGE SCALE GENOMIC DNA]</scope>
    <source>
        <strain evidence="13">ATCC 700841 / DSM 12885 / JCM 10246 / 7p75a</strain>
    </source>
</reference>
<organism evidence="12 13">
    <name type="scientific">Thermaerobacter marianensis (strain ATCC 700841 / DSM 12885 / JCM 10246 / 7p75a)</name>
    <dbReference type="NCBI Taxonomy" id="644966"/>
    <lineage>
        <taxon>Bacteria</taxon>
        <taxon>Bacillati</taxon>
        <taxon>Bacillota</taxon>
        <taxon>Clostridia</taxon>
        <taxon>Eubacteriales</taxon>
        <taxon>Clostridiales Family XVII. Incertae Sedis</taxon>
        <taxon>Thermaerobacter</taxon>
    </lineage>
</organism>
<dbReference type="SUPFAM" id="SSF161098">
    <property type="entry name" value="MetI-like"/>
    <property type="match status" value="1"/>
</dbReference>
<keyword evidence="8 9" id="KW-0472">Membrane</keyword>
<feature type="domain" description="ABC transmembrane type-1" evidence="11">
    <location>
        <begin position="74"/>
        <end position="299"/>
    </location>
</feature>
<protein>
    <recommendedName>
        <fullName evidence="10">Phosphate transport system permease protein</fullName>
    </recommendedName>
</protein>
<feature type="transmembrane region" description="Helical" evidence="9">
    <location>
        <begin position="111"/>
        <end position="132"/>
    </location>
</feature>
<dbReference type="PANTHER" id="PTHR30425:SF1">
    <property type="entry name" value="PHOSPHATE TRANSPORT SYSTEM PERMEASE PROTEIN PSTC"/>
    <property type="match status" value="1"/>
</dbReference>
<feature type="transmembrane region" description="Helical" evidence="9">
    <location>
        <begin position="20"/>
        <end position="38"/>
    </location>
</feature>
<dbReference type="PANTHER" id="PTHR30425">
    <property type="entry name" value="PHOSPHATE TRANSPORT SYSTEM PERMEASE PROTEIN PST"/>
    <property type="match status" value="1"/>
</dbReference>
<evidence type="ECO:0000256" key="10">
    <source>
        <dbReference type="RuleBase" id="RU363054"/>
    </source>
</evidence>
<evidence type="ECO:0000256" key="7">
    <source>
        <dbReference type="ARBA" id="ARBA00022989"/>
    </source>
</evidence>
<dbReference type="OrthoDB" id="9785113at2"/>
<sequence length="313" mass="33847">MRQRPDPWWRHRFKLSGFQLITLLAAAVVGLVLLGLAVELYRNSQDARAAFGWGFLRSQAWDPVAGEFGALPFIYGTVVSSLLALLLATPLGILTGIYLAELAPPRWRALLSFLVELLAAVPSVVYGLWGLYVMVPWLQERIQPWLGERLGFLPLFAGAPYGISMMAGALVLAIMIVPTISAISRDVIAAVPRSQREAFLALGATPMETIFRVVLPFARSGIAGAVILALGRALGETMAVTMVIGNSPEISVSLLAPAATMASVIANEFAEATTELHRAALMEIGVLLLVISLLVNILARWLLRRLQVVEGTR</sequence>
<proteinExistence type="inferred from homology"/>
<keyword evidence="3 9" id="KW-0813">Transport</keyword>
<evidence type="ECO:0000256" key="9">
    <source>
        <dbReference type="RuleBase" id="RU363032"/>
    </source>
</evidence>
<dbReference type="AlphaFoldDB" id="E6SH93"/>
<dbReference type="Pfam" id="PF00528">
    <property type="entry name" value="BPD_transp_1"/>
    <property type="match status" value="1"/>
</dbReference>
<evidence type="ECO:0000256" key="5">
    <source>
        <dbReference type="ARBA" id="ARBA00022592"/>
    </source>
</evidence>
<dbReference type="InterPro" id="IPR051124">
    <property type="entry name" value="Phosphate_Transport_Permease"/>
</dbReference>
<dbReference type="GO" id="GO:0005315">
    <property type="term" value="F:phosphate transmembrane transporter activity"/>
    <property type="evidence" value="ECO:0007669"/>
    <property type="project" value="InterPro"/>
</dbReference>
<dbReference type="InterPro" id="IPR011864">
    <property type="entry name" value="Phosphate_PstC"/>
</dbReference>
<feature type="transmembrane region" description="Helical" evidence="9">
    <location>
        <begin position="279"/>
        <end position="303"/>
    </location>
</feature>
<feature type="transmembrane region" description="Helical" evidence="9">
    <location>
        <begin position="250"/>
        <end position="267"/>
    </location>
</feature>
<keyword evidence="13" id="KW-1185">Reference proteome</keyword>
<accession>E6SH93</accession>
<dbReference type="Gene3D" id="1.10.3720.10">
    <property type="entry name" value="MetI-like"/>
    <property type="match status" value="1"/>
</dbReference>
<dbReference type="eggNOG" id="COG0573">
    <property type="taxonomic scope" value="Bacteria"/>
</dbReference>
<feature type="transmembrane region" description="Helical" evidence="9">
    <location>
        <begin position="73"/>
        <end position="99"/>
    </location>
</feature>
<dbReference type="NCBIfam" id="TIGR02138">
    <property type="entry name" value="phosphate_pstC"/>
    <property type="match status" value="1"/>
</dbReference>
<dbReference type="CDD" id="cd06261">
    <property type="entry name" value="TM_PBP2"/>
    <property type="match status" value="1"/>
</dbReference>
<dbReference type="PROSITE" id="PS50928">
    <property type="entry name" value="ABC_TM1"/>
    <property type="match status" value="1"/>
</dbReference>
<dbReference type="KEGG" id="tmr:Tmar_1648"/>
<comment type="similarity">
    <text evidence="2 10">Belongs to the binding-protein-dependent transport system permease family. CysTW subfamily.</text>
</comment>
<evidence type="ECO:0000313" key="13">
    <source>
        <dbReference type="Proteomes" id="UP000008915"/>
    </source>
</evidence>
<dbReference type="RefSeq" id="WP_013496058.1">
    <property type="nucleotide sequence ID" value="NC_014831.1"/>
</dbReference>
<dbReference type="EMBL" id="CP002344">
    <property type="protein sequence ID" value="ADU51757.1"/>
    <property type="molecule type" value="Genomic_DNA"/>
</dbReference>
<name>E6SH93_THEM7</name>